<dbReference type="KEGG" id="snep:Enr13x_60000"/>
<evidence type="ECO:0000256" key="1">
    <source>
        <dbReference type="SAM" id="MobiDB-lite"/>
    </source>
</evidence>
<organism evidence="2 3">
    <name type="scientific">Stieleria neptunia</name>
    <dbReference type="NCBI Taxonomy" id="2527979"/>
    <lineage>
        <taxon>Bacteria</taxon>
        <taxon>Pseudomonadati</taxon>
        <taxon>Planctomycetota</taxon>
        <taxon>Planctomycetia</taxon>
        <taxon>Pirellulales</taxon>
        <taxon>Pirellulaceae</taxon>
        <taxon>Stieleria</taxon>
    </lineage>
</organism>
<dbReference type="RefSeq" id="WP_145390265.1">
    <property type="nucleotide sequence ID" value="NZ_CP037423.1"/>
</dbReference>
<feature type="compositionally biased region" description="Polar residues" evidence="1">
    <location>
        <begin position="17"/>
        <end position="35"/>
    </location>
</feature>
<dbReference type="AlphaFoldDB" id="A0A518HZ20"/>
<reference evidence="2 3" key="1">
    <citation type="submission" date="2019-03" db="EMBL/GenBank/DDBJ databases">
        <title>Deep-cultivation of Planctomycetes and their phenomic and genomic characterization uncovers novel biology.</title>
        <authorList>
            <person name="Wiegand S."/>
            <person name="Jogler M."/>
            <person name="Boedeker C."/>
            <person name="Pinto D."/>
            <person name="Vollmers J."/>
            <person name="Rivas-Marin E."/>
            <person name="Kohn T."/>
            <person name="Peeters S.H."/>
            <person name="Heuer A."/>
            <person name="Rast P."/>
            <person name="Oberbeckmann S."/>
            <person name="Bunk B."/>
            <person name="Jeske O."/>
            <person name="Meyerdierks A."/>
            <person name="Storesund J.E."/>
            <person name="Kallscheuer N."/>
            <person name="Luecker S."/>
            <person name="Lage O.M."/>
            <person name="Pohl T."/>
            <person name="Merkel B.J."/>
            <person name="Hornburger P."/>
            <person name="Mueller R.-W."/>
            <person name="Bruemmer F."/>
            <person name="Labrenz M."/>
            <person name="Spormann A.M."/>
            <person name="Op den Camp H."/>
            <person name="Overmann J."/>
            <person name="Amann R."/>
            <person name="Jetten M.S.M."/>
            <person name="Mascher T."/>
            <person name="Medema M.H."/>
            <person name="Devos D.P."/>
            <person name="Kaster A.-K."/>
            <person name="Ovreas L."/>
            <person name="Rohde M."/>
            <person name="Galperin M.Y."/>
            <person name="Jogler C."/>
        </authorList>
    </citation>
    <scope>NUCLEOTIDE SEQUENCE [LARGE SCALE GENOMIC DNA]</scope>
    <source>
        <strain evidence="2 3">Enr13</strain>
    </source>
</reference>
<gene>
    <name evidence="2" type="ORF">Enr13x_60000</name>
</gene>
<name>A0A518HZ20_9BACT</name>
<sequence>MSRFDRCAVDEDKPTPVDSSRSTSTAVLSTSTIQDKPTPEVPTVDWDAEFPFAIPIGYIGRERRWLKLSSRPTARTKWCTAVGELSLF</sequence>
<dbReference type="EMBL" id="CP037423">
    <property type="protein sequence ID" value="QDV46096.1"/>
    <property type="molecule type" value="Genomic_DNA"/>
</dbReference>
<evidence type="ECO:0000313" key="3">
    <source>
        <dbReference type="Proteomes" id="UP000319004"/>
    </source>
</evidence>
<evidence type="ECO:0000313" key="2">
    <source>
        <dbReference type="EMBL" id="QDV46096.1"/>
    </source>
</evidence>
<keyword evidence="3" id="KW-1185">Reference proteome</keyword>
<feature type="compositionally biased region" description="Basic and acidic residues" evidence="1">
    <location>
        <begin position="1"/>
        <end position="15"/>
    </location>
</feature>
<proteinExistence type="predicted"/>
<dbReference type="Proteomes" id="UP000319004">
    <property type="component" value="Chromosome"/>
</dbReference>
<accession>A0A518HZ20</accession>
<feature type="region of interest" description="Disordered" evidence="1">
    <location>
        <begin position="1"/>
        <end position="40"/>
    </location>
</feature>
<protein>
    <submittedName>
        <fullName evidence="2">Uncharacterized protein</fullName>
    </submittedName>
</protein>